<evidence type="ECO:0000313" key="2">
    <source>
        <dbReference type="EMBL" id="MBN8662407.1"/>
    </source>
</evidence>
<evidence type="ECO:0000256" key="1">
    <source>
        <dbReference type="SAM" id="Phobius"/>
    </source>
</evidence>
<evidence type="ECO:0000313" key="3">
    <source>
        <dbReference type="Proteomes" id="UP000664277"/>
    </source>
</evidence>
<comment type="caution">
    <text evidence="2">The sequence shown here is derived from an EMBL/GenBank/DDBJ whole genome shotgun (WGS) entry which is preliminary data.</text>
</comment>
<reference evidence="2" key="1">
    <citation type="submission" date="2021-02" db="EMBL/GenBank/DDBJ databases">
        <title>Genome-Resolved Metagenomics of a Microbial Community Performing Photosynthetic Biological Nutrient Removal.</title>
        <authorList>
            <person name="Mcdaniel E.A."/>
        </authorList>
    </citation>
    <scope>NUCLEOTIDE SEQUENCE</scope>
    <source>
        <strain evidence="2">UWPOB_OBS1</strain>
    </source>
</reference>
<gene>
    <name evidence="2" type="ORF">J0M35_18705</name>
</gene>
<feature type="transmembrane region" description="Helical" evidence="1">
    <location>
        <begin position="29"/>
        <end position="50"/>
    </location>
</feature>
<dbReference type="Proteomes" id="UP000664277">
    <property type="component" value="Unassembled WGS sequence"/>
</dbReference>
<keyword evidence="1" id="KW-1133">Transmembrane helix</keyword>
<sequence length="164" mass="18491">MVGIIWQLLLVYFDLGLDLLNLPYWLNRLIQLTAAFLLYSWSAVCFYAGLRAGARVNQRRDFCEHSWALAQAYLYLRETIQLAALLLERASGASAPPSTFGQGLRYIALALFAYQVLFKMGSPTLVAHLSGLTLGYLFAGFFQKIERWKAGVQKKENENVSETS</sequence>
<keyword evidence="1" id="KW-0812">Transmembrane</keyword>
<name>A0A8J7PCR4_9BACT</name>
<organism evidence="2 3">
    <name type="scientific">Candidatus Obscuribacter phosphatis</name>
    <dbReference type="NCBI Taxonomy" id="1906157"/>
    <lineage>
        <taxon>Bacteria</taxon>
        <taxon>Bacillati</taxon>
        <taxon>Candidatus Melainabacteria</taxon>
        <taxon>Candidatus Obscuribacterales</taxon>
        <taxon>Candidatus Obscuribacteraceae</taxon>
        <taxon>Candidatus Obscuribacter</taxon>
    </lineage>
</organism>
<protein>
    <submittedName>
        <fullName evidence="2">Uncharacterized protein</fullName>
    </submittedName>
</protein>
<proteinExistence type="predicted"/>
<dbReference type="AlphaFoldDB" id="A0A8J7PCR4"/>
<dbReference type="EMBL" id="JAFLCK010000038">
    <property type="protein sequence ID" value="MBN8662407.1"/>
    <property type="molecule type" value="Genomic_DNA"/>
</dbReference>
<accession>A0A8J7PCR4</accession>
<keyword evidence="1" id="KW-0472">Membrane</keyword>